<evidence type="ECO:0000313" key="4">
    <source>
        <dbReference type="Proteomes" id="UP000630660"/>
    </source>
</evidence>
<organism evidence="3 4">
    <name type="scientific">candidate division WOR-3 bacterium</name>
    <dbReference type="NCBI Taxonomy" id="2052148"/>
    <lineage>
        <taxon>Bacteria</taxon>
        <taxon>Bacteria division WOR-3</taxon>
    </lineage>
</organism>
<gene>
    <name evidence="3" type="ORF">GF359_08160</name>
</gene>
<dbReference type="SUPFAM" id="SSF48452">
    <property type="entry name" value="TPR-like"/>
    <property type="match status" value="1"/>
</dbReference>
<dbReference type="Proteomes" id="UP000630660">
    <property type="component" value="Unassembled WGS sequence"/>
</dbReference>
<evidence type="ECO:0000256" key="1">
    <source>
        <dbReference type="PROSITE-ProRule" id="PRU00339"/>
    </source>
</evidence>
<evidence type="ECO:0008006" key="5">
    <source>
        <dbReference type="Google" id="ProtNLM"/>
    </source>
</evidence>
<feature type="compositionally biased region" description="Basic and acidic residues" evidence="2">
    <location>
        <begin position="106"/>
        <end position="115"/>
    </location>
</feature>
<dbReference type="EMBL" id="WJKJ01000272">
    <property type="protein sequence ID" value="MBD3365174.1"/>
    <property type="molecule type" value="Genomic_DNA"/>
</dbReference>
<dbReference type="PROSITE" id="PS50005">
    <property type="entry name" value="TPR"/>
    <property type="match status" value="1"/>
</dbReference>
<evidence type="ECO:0000313" key="3">
    <source>
        <dbReference type="EMBL" id="MBD3365174.1"/>
    </source>
</evidence>
<reference evidence="3" key="1">
    <citation type="submission" date="2019-11" db="EMBL/GenBank/DDBJ databases">
        <title>Microbial mats filling the niche in hypersaline microbial mats.</title>
        <authorList>
            <person name="Wong H.L."/>
            <person name="Macleod F.I."/>
            <person name="White R.A. III"/>
            <person name="Burns B.P."/>
        </authorList>
    </citation>
    <scope>NUCLEOTIDE SEQUENCE</scope>
    <source>
        <strain evidence="3">Bin_327</strain>
    </source>
</reference>
<sequence length="301" mass="33923">MRQEALDLEGKVELARMLLQLGFKTEALAELLTAAETYVERGNNEAAIELYEKVLETDPENKVAKNKLYKIKPRSTQDIDGVISKMGIGTEEKEGEEAPVETEAETAVKEEKPEAAEAPPEEPETVEVDRVEKELLRDLEAKPEVNLSAIGIEEFLASIGPLLKNTPEELAQRRILTDFFRKEGLWIEAFFEARAEYRTQPTVDKLYKLLSLINQSGDQDILVTFLLTESFAKRDPEVEQEILSSLIATFEGMGKIKEAEKIKQRLKKKKGVELSDKRKDLQALKAELEGRQGTSAEESKD</sequence>
<dbReference type="AlphaFoldDB" id="A0A9D5QD22"/>
<comment type="caution">
    <text evidence="3">The sequence shown here is derived from an EMBL/GenBank/DDBJ whole genome shotgun (WGS) entry which is preliminary data.</text>
</comment>
<dbReference type="Gene3D" id="1.25.40.10">
    <property type="entry name" value="Tetratricopeptide repeat domain"/>
    <property type="match status" value="1"/>
</dbReference>
<dbReference type="InterPro" id="IPR019734">
    <property type="entry name" value="TPR_rpt"/>
</dbReference>
<name>A0A9D5QD22_UNCW3</name>
<feature type="compositionally biased region" description="Acidic residues" evidence="2">
    <location>
        <begin position="93"/>
        <end position="104"/>
    </location>
</feature>
<protein>
    <recommendedName>
        <fullName evidence="5">Tetratricopeptide repeat protein</fullName>
    </recommendedName>
</protein>
<dbReference type="InterPro" id="IPR011990">
    <property type="entry name" value="TPR-like_helical_dom_sf"/>
</dbReference>
<feature type="region of interest" description="Disordered" evidence="2">
    <location>
        <begin position="88"/>
        <end position="128"/>
    </location>
</feature>
<keyword evidence="1" id="KW-0802">TPR repeat</keyword>
<evidence type="ECO:0000256" key="2">
    <source>
        <dbReference type="SAM" id="MobiDB-lite"/>
    </source>
</evidence>
<feature type="repeat" description="TPR" evidence="1">
    <location>
        <begin position="28"/>
        <end position="61"/>
    </location>
</feature>
<accession>A0A9D5QD22</accession>
<proteinExistence type="predicted"/>